<dbReference type="GO" id="GO:0005524">
    <property type="term" value="F:ATP binding"/>
    <property type="evidence" value="ECO:0007669"/>
    <property type="project" value="InterPro"/>
</dbReference>
<dbReference type="InParanoid" id="T1H987"/>
<dbReference type="InterPro" id="IPR014762">
    <property type="entry name" value="DNA_mismatch_repair_CS"/>
</dbReference>
<dbReference type="CDD" id="cd16926">
    <property type="entry name" value="HATPase_MutL-MLH-PMS-like"/>
    <property type="match status" value="1"/>
</dbReference>
<sequence length="697" mass="79069">MSDDEKIIKAIDKTTAHRICSGQVVLNLATAVKELVENGIDAGATSIDVRLKDYGIELVEVIDNGHGVHPDNFEGLTLKHHTSKLRDFADLVGVETYGFRGEALSSLCALSDLSVNTRHTTIEYGTELTFDRNGRILEQKQCARQVGTTVCLANLFSSLPVRQKEFHKNVKREFNKMTQLLYAYCLVSTGIKITCANQTQKGTKTIFVATHGCKSVKENISCVFGSKQTSLLNTFKNIPSTFGMNNVPAKLYQTTINDSREASSVSLTKPNISLFNKWRSVSDNKRRSEERIVVEPKKKNDMCSAGKLMDNSQKQPTLTSFQMSEQKECRNWKEPLMSSSNVTEEKIGETSEEVTLSRFENPIITKDELDGTVNDNIIKLNENENINEIQNANILHNKSQLQSQVLFLTNNDEVPELHIDEGVFSQNSERRTEAECNTFSEITSQESGIDYDLVDCPIRKPKYDTYVERNRKIVLLPINMDRIKIMMKKRLEDNSSHTKGGKLPQLRFRATIDPSKNELAEQELSKEITKDMFAKMDIIGQFNLGFIISRLCSDLFIIDQHATDEKYNFETLQKSAPTKRILLTAVPMSRNWVFGKEDIDELIFMLEDSPHTNCRPSRVRSMFASRACRKSVMIGSALSIQEMKRLVKHMGEIEHPWATVHLVHWQEEGATTVGARRRLHPEAENARVLERVNLYCP</sequence>
<dbReference type="NCBIfam" id="TIGR00585">
    <property type="entry name" value="mutl"/>
    <property type="match status" value="1"/>
</dbReference>
<dbReference type="HOGENOM" id="CLU_004131_0_2_1"/>
<dbReference type="SUPFAM" id="SSF118116">
    <property type="entry name" value="DNA mismatch repair protein MutL"/>
    <property type="match status" value="1"/>
</dbReference>
<name>T1H987_RHOPR</name>
<dbReference type="STRING" id="13249.T1H987"/>
<dbReference type="VEuPathDB" id="VectorBase:RPRC000588"/>
<dbReference type="EMBL" id="ACPB03006853">
    <property type="status" value="NOT_ANNOTATED_CDS"/>
    <property type="molecule type" value="Genomic_DNA"/>
</dbReference>
<dbReference type="FunFam" id="3.30.565.10:FF:000014">
    <property type="entry name" value="Mismatch repair endonuclease pms1, putative"/>
    <property type="match status" value="1"/>
</dbReference>
<evidence type="ECO:0000313" key="4">
    <source>
        <dbReference type="Proteomes" id="UP000015103"/>
    </source>
</evidence>
<reference evidence="3" key="1">
    <citation type="submission" date="2015-05" db="UniProtKB">
        <authorList>
            <consortium name="EnsemblMetazoa"/>
        </authorList>
    </citation>
    <scope>IDENTIFICATION</scope>
</reference>
<keyword evidence="4" id="KW-1185">Reference proteome</keyword>
<dbReference type="FunCoup" id="T1H987">
    <property type="interactions" value="1348"/>
</dbReference>
<dbReference type="GO" id="GO:0016887">
    <property type="term" value="F:ATP hydrolysis activity"/>
    <property type="evidence" value="ECO:0007669"/>
    <property type="project" value="InterPro"/>
</dbReference>
<dbReference type="AlphaFoldDB" id="T1H987"/>
<dbReference type="InterPro" id="IPR014790">
    <property type="entry name" value="MutL_C"/>
</dbReference>
<protein>
    <submittedName>
        <fullName evidence="3">MutL_C domain-containing protein</fullName>
    </submittedName>
</protein>
<dbReference type="GO" id="GO:0032389">
    <property type="term" value="C:MutLalpha complex"/>
    <property type="evidence" value="ECO:0007669"/>
    <property type="project" value="TreeGrafter"/>
</dbReference>
<dbReference type="EnsemblMetazoa" id="RPRC000588-RA">
    <property type="protein sequence ID" value="RPRC000588-PA"/>
    <property type="gene ID" value="RPRC000588"/>
</dbReference>
<dbReference type="Proteomes" id="UP000015103">
    <property type="component" value="Unassembled WGS sequence"/>
</dbReference>
<dbReference type="GO" id="GO:0140664">
    <property type="term" value="F:ATP-dependent DNA damage sensor activity"/>
    <property type="evidence" value="ECO:0007669"/>
    <property type="project" value="InterPro"/>
</dbReference>
<organism evidence="3 4">
    <name type="scientific">Rhodnius prolixus</name>
    <name type="common">Triatomid bug</name>
    <dbReference type="NCBI Taxonomy" id="13249"/>
    <lineage>
        <taxon>Eukaryota</taxon>
        <taxon>Metazoa</taxon>
        <taxon>Ecdysozoa</taxon>
        <taxon>Arthropoda</taxon>
        <taxon>Hexapoda</taxon>
        <taxon>Insecta</taxon>
        <taxon>Pterygota</taxon>
        <taxon>Neoptera</taxon>
        <taxon>Paraneoptera</taxon>
        <taxon>Hemiptera</taxon>
        <taxon>Heteroptera</taxon>
        <taxon>Panheteroptera</taxon>
        <taxon>Cimicomorpha</taxon>
        <taxon>Reduviidae</taxon>
        <taxon>Triatominae</taxon>
        <taxon>Rhodnius</taxon>
    </lineage>
</organism>
<dbReference type="Gene3D" id="3.30.1540.20">
    <property type="entry name" value="MutL, C-terminal domain, dimerisation subdomain"/>
    <property type="match status" value="1"/>
</dbReference>
<comment type="similarity">
    <text evidence="1">Belongs to the DNA mismatch repair MutL/HexB family.</text>
</comment>
<accession>T1H987</accession>
<dbReference type="SUPFAM" id="SSF55874">
    <property type="entry name" value="ATPase domain of HSP90 chaperone/DNA topoisomerase II/histidine kinase"/>
    <property type="match status" value="1"/>
</dbReference>
<dbReference type="InterPro" id="IPR002099">
    <property type="entry name" value="MutL/Mlh/PMS"/>
</dbReference>
<dbReference type="GO" id="GO:0030983">
    <property type="term" value="F:mismatched DNA binding"/>
    <property type="evidence" value="ECO:0007669"/>
    <property type="project" value="InterPro"/>
</dbReference>
<evidence type="ECO:0000259" key="2">
    <source>
        <dbReference type="SMART" id="SM00853"/>
    </source>
</evidence>
<dbReference type="InterPro" id="IPR037198">
    <property type="entry name" value="MutL_C_sf"/>
</dbReference>
<dbReference type="PANTHER" id="PTHR10073">
    <property type="entry name" value="DNA MISMATCH REPAIR PROTEIN MLH, PMS, MUTL"/>
    <property type="match status" value="1"/>
</dbReference>
<dbReference type="GO" id="GO:0006298">
    <property type="term" value="P:mismatch repair"/>
    <property type="evidence" value="ECO:0007669"/>
    <property type="project" value="InterPro"/>
</dbReference>
<dbReference type="InterPro" id="IPR036890">
    <property type="entry name" value="HATPase_C_sf"/>
</dbReference>
<evidence type="ECO:0000313" key="3">
    <source>
        <dbReference type="EnsemblMetazoa" id="RPRC000588-PA"/>
    </source>
</evidence>
<dbReference type="Pfam" id="PF08676">
    <property type="entry name" value="MutL_C"/>
    <property type="match status" value="1"/>
</dbReference>
<proteinExistence type="inferred from homology"/>
<dbReference type="Gene3D" id="3.30.565.10">
    <property type="entry name" value="Histidine kinase-like ATPase, C-terminal domain"/>
    <property type="match status" value="1"/>
</dbReference>
<dbReference type="PROSITE" id="PS00058">
    <property type="entry name" value="DNA_MISMATCH_REPAIR_1"/>
    <property type="match status" value="1"/>
</dbReference>
<feature type="domain" description="MutL C-terminal dimerisation" evidence="2">
    <location>
        <begin position="538"/>
        <end position="638"/>
    </location>
</feature>
<evidence type="ECO:0000256" key="1">
    <source>
        <dbReference type="ARBA" id="ARBA00006082"/>
    </source>
</evidence>
<dbReference type="Pfam" id="PF13589">
    <property type="entry name" value="HATPase_c_3"/>
    <property type="match status" value="1"/>
</dbReference>
<dbReference type="InterPro" id="IPR042120">
    <property type="entry name" value="MutL_C_dimsub"/>
</dbReference>
<dbReference type="PANTHER" id="PTHR10073:SF52">
    <property type="entry name" value="MISMATCH REPAIR ENDONUCLEASE PMS2"/>
    <property type="match status" value="1"/>
</dbReference>
<dbReference type="InterPro" id="IPR038973">
    <property type="entry name" value="MutL/Mlh/Pms-like"/>
</dbReference>
<dbReference type="SMART" id="SM00853">
    <property type="entry name" value="MutL_C"/>
    <property type="match status" value="1"/>
</dbReference>
<dbReference type="eggNOG" id="KOG1978">
    <property type="taxonomic scope" value="Eukaryota"/>
</dbReference>